<evidence type="ECO:0000256" key="8">
    <source>
        <dbReference type="ARBA" id="ARBA00022842"/>
    </source>
</evidence>
<dbReference type="GO" id="GO:0046872">
    <property type="term" value="F:metal ion binding"/>
    <property type="evidence" value="ECO:0007669"/>
    <property type="project" value="UniProtKB-KW"/>
</dbReference>
<dbReference type="GO" id="GO:0005524">
    <property type="term" value="F:ATP binding"/>
    <property type="evidence" value="ECO:0007669"/>
    <property type="project" value="UniProtKB-KW"/>
</dbReference>
<evidence type="ECO:0000256" key="12">
    <source>
        <dbReference type="SAM" id="Phobius"/>
    </source>
</evidence>
<dbReference type="PANTHER" id="PTHR42861">
    <property type="entry name" value="CALCIUM-TRANSPORTING ATPASE"/>
    <property type="match status" value="1"/>
</dbReference>
<comment type="similarity">
    <text evidence="2">Belongs to the cation transport ATPase (P-type) (TC 3.A.3) family. Type IIIA subfamily.</text>
</comment>
<evidence type="ECO:0000256" key="7">
    <source>
        <dbReference type="ARBA" id="ARBA00022840"/>
    </source>
</evidence>
<dbReference type="AlphaFoldDB" id="A0A1D6GSK2"/>
<dbReference type="STRING" id="4577.A0A1D6GSK2"/>
<dbReference type="IntAct" id="A0A1D6GSK2">
    <property type="interactions" value="15"/>
</dbReference>
<keyword evidence="7" id="KW-0067">ATP-binding</keyword>
<keyword evidence="10 12" id="KW-0472">Membrane</keyword>
<dbReference type="GO" id="GO:0016020">
    <property type="term" value="C:membrane"/>
    <property type="evidence" value="ECO:0007669"/>
    <property type="project" value="UniProtKB-SubCell"/>
</dbReference>
<evidence type="ECO:0000256" key="10">
    <source>
        <dbReference type="ARBA" id="ARBA00023136"/>
    </source>
</evidence>
<keyword evidence="4 12" id="KW-0812">Transmembrane</keyword>
<evidence type="ECO:0000313" key="13">
    <source>
        <dbReference type="EMBL" id="AQK66009.1"/>
    </source>
</evidence>
<feature type="transmembrane region" description="Helical" evidence="12">
    <location>
        <begin position="175"/>
        <end position="196"/>
    </location>
</feature>
<feature type="region of interest" description="Disordered" evidence="11">
    <location>
        <begin position="17"/>
        <end position="40"/>
    </location>
</feature>
<dbReference type="InParanoid" id="A0A1D6GSK2"/>
<dbReference type="Gene3D" id="1.20.1110.10">
    <property type="entry name" value="Calcium-transporting ATPase, transmembrane domain"/>
    <property type="match status" value="1"/>
</dbReference>
<evidence type="ECO:0000256" key="11">
    <source>
        <dbReference type="SAM" id="MobiDB-lite"/>
    </source>
</evidence>
<name>A0A1D6GSK2_MAIZE</name>
<dbReference type="InterPro" id="IPR036412">
    <property type="entry name" value="HAD-like_sf"/>
</dbReference>
<keyword evidence="9 12" id="KW-1133">Transmembrane helix</keyword>
<evidence type="ECO:0000256" key="5">
    <source>
        <dbReference type="ARBA" id="ARBA00022723"/>
    </source>
</evidence>
<sequence>MYMKCQMVQKGVMKDHDISLSSCHPPPPPPPPRHDSAGPLNLDVNDKMITGDQLAIGKETTRRLGMGTKCKDESLASLPIDELTEKADGFARVFPEHMYEKHLCGMTWDGVNDAPTLKKADIGIAIADSTDAARGASDIVLNEPGLSNATLIVVYANWAFAAIKGIGWGWAGVKWLYIIVFYFLLRIINFLILLYAE</sequence>
<evidence type="ECO:0000256" key="2">
    <source>
        <dbReference type="ARBA" id="ARBA00008804"/>
    </source>
</evidence>
<accession>A0A1D6GSK2</accession>
<dbReference type="SUPFAM" id="SSF56784">
    <property type="entry name" value="HAD-like"/>
    <property type="match status" value="1"/>
</dbReference>
<keyword evidence="6" id="KW-0547">Nucleotide-binding</keyword>
<evidence type="ECO:0000256" key="3">
    <source>
        <dbReference type="ARBA" id="ARBA00022553"/>
    </source>
</evidence>
<keyword evidence="3" id="KW-0597">Phosphoprotein</keyword>
<protein>
    <submittedName>
        <fullName evidence="13">H(+)-ATPase 5</fullName>
    </submittedName>
</protein>
<dbReference type="SMR" id="A0A1D6GSK2"/>
<evidence type="ECO:0000256" key="9">
    <source>
        <dbReference type="ARBA" id="ARBA00022989"/>
    </source>
</evidence>
<dbReference type="PRINTS" id="PR00119">
    <property type="entry name" value="CATATPASE"/>
</dbReference>
<evidence type="ECO:0000256" key="4">
    <source>
        <dbReference type="ARBA" id="ARBA00022692"/>
    </source>
</evidence>
<proteinExistence type="inferred from homology"/>
<feature type="transmembrane region" description="Helical" evidence="12">
    <location>
        <begin position="149"/>
        <end position="169"/>
    </location>
</feature>
<gene>
    <name evidence="13" type="ORF">ZEAMMB73_Zm00001d014347</name>
</gene>
<dbReference type="FunFam" id="3.40.50.1000:FF:000211">
    <property type="entry name" value="Plasma membrane ATPase"/>
    <property type="match status" value="1"/>
</dbReference>
<keyword evidence="5" id="KW-0479">Metal-binding</keyword>
<dbReference type="InterPro" id="IPR023214">
    <property type="entry name" value="HAD_sf"/>
</dbReference>
<evidence type="ECO:0000256" key="1">
    <source>
        <dbReference type="ARBA" id="ARBA00004141"/>
    </source>
</evidence>
<evidence type="ECO:0000256" key="6">
    <source>
        <dbReference type="ARBA" id="ARBA00022741"/>
    </source>
</evidence>
<comment type="subcellular location">
    <subcellularLocation>
        <location evidence="1">Membrane</location>
        <topology evidence="1">Multi-pass membrane protein</topology>
    </subcellularLocation>
</comment>
<organism evidence="13">
    <name type="scientific">Zea mays</name>
    <name type="common">Maize</name>
    <dbReference type="NCBI Taxonomy" id="4577"/>
    <lineage>
        <taxon>Eukaryota</taxon>
        <taxon>Viridiplantae</taxon>
        <taxon>Streptophyta</taxon>
        <taxon>Embryophyta</taxon>
        <taxon>Tracheophyta</taxon>
        <taxon>Spermatophyta</taxon>
        <taxon>Magnoliopsida</taxon>
        <taxon>Liliopsida</taxon>
        <taxon>Poales</taxon>
        <taxon>Poaceae</taxon>
        <taxon>PACMAD clade</taxon>
        <taxon>Panicoideae</taxon>
        <taxon>Andropogonodae</taxon>
        <taxon>Andropogoneae</taxon>
        <taxon>Tripsacinae</taxon>
        <taxon>Zea</taxon>
    </lineage>
</organism>
<dbReference type="Gene3D" id="3.40.50.1000">
    <property type="entry name" value="HAD superfamily/HAD-like"/>
    <property type="match status" value="1"/>
</dbReference>
<dbReference type="EMBL" id="CM000781">
    <property type="protein sequence ID" value="AQK66009.1"/>
    <property type="molecule type" value="Genomic_DNA"/>
</dbReference>
<keyword evidence="8" id="KW-0460">Magnesium</keyword>
<reference evidence="13" key="1">
    <citation type="submission" date="2015-12" db="EMBL/GenBank/DDBJ databases">
        <title>Update maize B73 reference genome by single molecule sequencing technologies.</title>
        <authorList>
            <consortium name="Maize Genome Sequencing Project"/>
            <person name="Ware D."/>
        </authorList>
    </citation>
    <scope>NUCLEOTIDE SEQUENCE</scope>
    <source>
        <tissue evidence="13">Seedling</tissue>
    </source>
</reference>